<dbReference type="Proteomes" id="UP000243528">
    <property type="component" value="Unassembled WGS sequence"/>
</dbReference>
<dbReference type="GO" id="GO:0006071">
    <property type="term" value="P:glycerol metabolic process"/>
    <property type="evidence" value="ECO:0007669"/>
    <property type="project" value="UniProtKB-KW"/>
</dbReference>
<evidence type="ECO:0000256" key="5">
    <source>
        <dbReference type="ARBA" id="ARBA00058938"/>
    </source>
</evidence>
<proteinExistence type="predicted"/>
<comment type="caution">
    <text evidence="9">The sequence shown here is derived from an EMBL/GenBank/DDBJ whole genome shotgun (WGS) entry which is preliminary data.</text>
</comment>
<dbReference type="AlphaFoldDB" id="A0A2P8E115"/>
<dbReference type="InterPro" id="IPR014757">
    <property type="entry name" value="Tscrpt_reg_IclR_C"/>
</dbReference>
<name>A0A2P8E115_9ACTN</name>
<dbReference type="SMART" id="SM00346">
    <property type="entry name" value="HTH_ICLR"/>
    <property type="match status" value="1"/>
</dbReference>
<dbReference type="InterPro" id="IPR050707">
    <property type="entry name" value="HTH_MetabolicPath_Reg"/>
</dbReference>
<dbReference type="InterPro" id="IPR005471">
    <property type="entry name" value="Tscrpt_reg_IclR_N"/>
</dbReference>
<keyword evidence="1" id="KW-0319">Glycerol metabolism</keyword>
<dbReference type="GO" id="GO:0045892">
    <property type="term" value="P:negative regulation of DNA-templated transcription"/>
    <property type="evidence" value="ECO:0007669"/>
    <property type="project" value="TreeGrafter"/>
</dbReference>
<dbReference type="SUPFAM" id="SSF55781">
    <property type="entry name" value="GAF domain-like"/>
    <property type="match status" value="1"/>
</dbReference>
<keyword evidence="10" id="KW-1185">Reference proteome</keyword>
<evidence type="ECO:0000256" key="4">
    <source>
        <dbReference type="ARBA" id="ARBA00023163"/>
    </source>
</evidence>
<keyword evidence="4" id="KW-0804">Transcription</keyword>
<evidence type="ECO:0000313" key="9">
    <source>
        <dbReference type="EMBL" id="PSL03148.1"/>
    </source>
</evidence>
<dbReference type="PANTHER" id="PTHR30136:SF24">
    <property type="entry name" value="HTH-TYPE TRANSCRIPTIONAL REPRESSOR ALLR"/>
    <property type="match status" value="1"/>
</dbReference>
<dbReference type="GO" id="GO:0003700">
    <property type="term" value="F:DNA-binding transcription factor activity"/>
    <property type="evidence" value="ECO:0007669"/>
    <property type="project" value="TreeGrafter"/>
</dbReference>
<comment type="function">
    <text evidence="5">May be an activator protein for the gylABX operon.</text>
</comment>
<evidence type="ECO:0000313" key="10">
    <source>
        <dbReference type="Proteomes" id="UP000243528"/>
    </source>
</evidence>
<reference evidence="9 10" key="1">
    <citation type="submission" date="2018-03" db="EMBL/GenBank/DDBJ databases">
        <title>Genomic Encyclopedia of Archaeal and Bacterial Type Strains, Phase II (KMG-II): from individual species to whole genera.</title>
        <authorList>
            <person name="Goeker M."/>
        </authorList>
    </citation>
    <scope>NUCLEOTIDE SEQUENCE [LARGE SCALE GENOMIC DNA]</scope>
    <source>
        <strain evidence="9 10">DSM 45211</strain>
    </source>
</reference>
<keyword evidence="3" id="KW-0238">DNA-binding</keyword>
<dbReference type="FunFam" id="1.10.10.10:FF:000056">
    <property type="entry name" value="IclR family transcriptional regulator"/>
    <property type="match status" value="1"/>
</dbReference>
<gene>
    <name evidence="9" type="ORF">CLV30_10860</name>
</gene>
<dbReference type="Gene3D" id="3.30.450.40">
    <property type="match status" value="1"/>
</dbReference>
<organism evidence="9 10">
    <name type="scientific">Haloactinopolyspora alba</name>
    <dbReference type="NCBI Taxonomy" id="648780"/>
    <lineage>
        <taxon>Bacteria</taxon>
        <taxon>Bacillati</taxon>
        <taxon>Actinomycetota</taxon>
        <taxon>Actinomycetes</taxon>
        <taxon>Jiangellales</taxon>
        <taxon>Jiangellaceae</taxon>
        <taxon>Haloactinopolyspora</taxon>
    </lineage>
</organism>
<dbReference type="InterPro" id="IPR029016">
    <property type="entry name" value="GAF-like_dom_sf"/>
</dbReference>
<protein>
    <recommendedName>
        <fullName evidence="6">Glycerol operon regulatory protein</fullName>
    </recommendedName>
</protein>
<dbReference type="SUPFAM" id="SSF46785">
    <property type="entry name" value="Winged helix' DNA-binding domain"/>
    <property type="match status" value="1"/>
</dbReference>
<evidence type="ECO:0000259" key="7">
    <source>
        <dbReference type="PROSITE" id="PS51077"/>
    </source>
</evidence>
<dbReference type="PROSITE" id="PS51077">
    <property type="entry name" value="HTH_ICLR"/>
    <property type="match status" value="1"/>
</dbReference>
<accession>A0A2P8E115</accession>
<evidence type="ECO:0000256" key="3">
    <source>
        <dbReference type="ARBA" id="ARBA00023125"/>
    </source>
</evidence>
<feature type="domain" description="HTH iclR-type" evidence="7">
    <location>
        <begin position="24"/>
        <end position="86"/>
    </location>
</feature>
<dbReference type="Pfam" id="PF01614">
    <property type="entry name" value="IclR_C"/>
    <property type="match status" value="1"/>
</dbReference>
<evidence type="ECO:0000256" key="2">
    <source>
        <dbReference type="ARBA" id="ARBA00023015"/>
    </source>
</evidence>
<dbReference type="Gene3D" id="1.10.10.10">
    <property type="entry name" value="Winged helix-like DNA-binding domain superfamily/Winged helix DNA-binding domain"/>
    <property type="match status" value="1"/>
</dbReference>
<keyword evidence="2" id="KW-0805">Transcription regulation</keyword>
<sequence>MNVGHSRERPPYDGPVTDAQFQPVKSADRTLEILEVLADAPERIGLGHLARTLSIPKSSLHGILRTMVRRGWVETDDSGQLFGLGVRSLLVGASYVDRDDAVTRAQPLLDWLNAQVGETTHLGRLDGSDVVYLAKRESSHPLRMYSAIGRRLPAHATALGKALLAARDDGEVADLLPARLPTLTLNTIGDRDDLLAELDRIRAVGYAIDREENSEGIRCFAVSLRTSRPPVDAVSVSAPTLRLDTRTEQRIIDVLVQANERLLSPRT</sequence>
<dbReference type="InterPro" id="IPR036388">
    <property type="entry name" value="WH-like_DNA-bd_sf"/>
</dbReference>
<dbReference type="GO" id="GO:0003677">
    <property type="term" value="F:DNA binding"/>
    <property type="evidence" value="ECO:0007669"/>
    <property type="project" value="UniProtKB-KW"/>
</dbReference>
<dbReference type="OrthoDB" id="9000968at2"/>
<evidence type="ECO:0000259" key="8">
    <source>
        <dbReference type="PROSITE" id="PS51078"/>
    </source>
</evidence>
<dbReference type="PROSITE" id="PS51078">
    <property type="entry name" value="ICLR_ED"/>
    <property type="match status" value="1"/>
</dbReference>
<evidence type="ECO:0000256" key="1">
    <source>
        <dbReference type="ARBA" id="ARBA00022798"/>
    </source>
</evidence>
<dbReference type="InterPro" id="IPR036390">
    <property type="entry name" value="WH_DNA-bd_sf"/>
</dbReference>
<dbReference type="EMBL" id="PYGE01000008">
    <property type="protein sequence ID" value="PSL03148.1"/>
    <property type="molecule type" value="Genomic_DNA"/>
</dbReference>
<evidence type="ECO:0000256" key="6">
    <source>
        <dbReference type="ARBA" id="ARBA00070406"/>
    </source>
</evidence>
<feature type="domain" description="IclR-ED" evidence="8">
    <location>
        <begin position="87"/>
        <end position="267"/>
    </location>
</feature>
<dbReference type="Pfam" id="PF09339">
    <property type="entry name" value="HTH_IclR"/>
    <property type="match status" value="1"/>
</dbReference>
<dbReference type="PANTHER" id="PTHR30136">
    <property type="entry name" value="HELIX-TURN-HELIX TRANSCRIPTIONAL REGULATOR, ICLR FAMILY"/>
    <property type="match status" value="1"/>
</dbReference>